<evidence type="ECO:0000313" key="5">
    <source>
        <dbReference type="Proteomes" id="UP000514533"/>
    </source>
</evidence>
<feature type="region of interest" description="Disordered" evidence="1">
    <location>
        <begin position="907"/>
        <end position="928"/>
    </location>
</feature>
<dbReference type="InterPro" id="IPR005546">
    <property type="entry name" value="Autotransporte_beta"/>
</dbReference>
<evidence type="ECO:0000313" key="4">
    <source>
        <dbReference type="EMBL" id="QMS40909.1"/>
    </source>
</evidence>
<feature type="compositionally biased region" description="Polar residues" evidence="1">
    <location>
        <begin position="375"/>
        <end position="389"/>
    </location>
</feature>
<gene>
    <name evidence="4" type="ORF">HVV39_24370</name>
</gene>
<feature type="compositionally biased region" description="Polar residues" evidence="1">
    <location>
        <begin position="522"/>
        <end position="536"/>
    </location>
</feature>
<evidence type="ECO:0000259" key="3">
    <source>
        <dbReference type="PROSITE" id="PS51208"/>
    </source>
</evidence>
<dbReference type="PROSITE" id="PS51208">
    <property type="entry name" value="AUTOTRANSPORTER"/>
    <property type="match status" value="1"/>
</dbReference>
<reference evidence="4 5" key="1">
    <citation type="submission" date="2020-06" db="EMBL/GenBank/DDBJ databases">
        <title>REHAB project genomes.</title>
        <authorList>
            <person name="Shaw L.P."/>
        </authorList>
    </citation>
    <scope>NUCLEOTIDE SEQUENCE [LARGE SCALE GENOMIC DNA]</scope>
    <source>
        <strain evidence="4 5">RHB01-C20</strain>
    </source>
</reference>
<feature type="signal peptide" evidence="2">
    <location>
        <begin position="1"/>
        <end position="21"/>
    </location>
</feature>
<feature type="compositionally biased region" description="Low complexity" evidence="1">
    <location>
        <begin position="471"/>
        <end position="480"/>
    </location>
</feature>
<dbReference type="InterPro" id="IPR058034">
    <property type="entry name" value="BigA_beta"/>
</dbReference>
<proteinExistence type="predicted"/>
<feature type="chain" id="PRO_5029014012" evidence="2">
    <location>
        <begin position="22"/>
        <end position="2752"/>
    </location>
</feature>
<evidence type="ECO:0000256" key="2">
    <source>
        <dbReference type="SAM" id="SignalP"/>
    </source>
</evidence>
<feature type="compositionally biased region" description="Polar residues" evidence="1">
    <location>
        <begin position="1061"/>
        <end position="1076"/>
    </location>
</feature>
<keyword evidence="2" id="KW-0732">Signal</keyword>
<feature type="region of interest" description="Disordered" evidence="1">
    <location>
        <begin position="752"/>
        <end position="781"/>
    </location>
</feature>
<dbReference type="Proteomes" id="UP000514533">
    <property type="component" value="Chromosome"/>
</dbReference>
<sequence>MQRKTLLSACIALALSGQGWAADITEIETTTGEKKNTNVTCPADPGKLSPEELKRLPSECSSVVEQNLMPWLVTGAATALITTLAIVELNDDDDHHRNNSPLPPTPPDDDSDDTPVPPTPGGDEIIPDDGPDDTPAPPKPIAFNNDVTLDKTAKTLTIRDSVFSYTENADGTISLQDSNGRKATINLWQIDETNNTVALEGMSADGATKWQYNHNGELVITGDNTTVNNTGKTIVDGKGATGTEIAGNNAVVNQDGELDVSGGGHGIDITGDSATVDNKGGMTVTDPDSIGIQIDGDKAVVNNDGDNAISNGSTGTQVNGDEATVNNNGNTTVDGKDSTGTEINGDKAIVNNDGDSTILDGGTGTRITGDDATANNSGNTTVDGQGSTGTEIAGNNAVVNQDGELDVSGGGHGIDITGDSATVDNKGGMTVTDPDSIGIQIDGDKAVVNNDGDNAISNGGTGTQVNGDEATVNNNGNTTVDGKDSTGTEINGDKAIVNNDGDSTILDGGTGTRITGDDATANNSGNTTVDGQGSTGTEIAGNNAVVNQDGELDVSGGGHGIDITGDSATVDNKGGMTVTDPDSIGIQIDGDKAVVNNDGDNAISNGGTGTQVNGDEATVNNNGNTTVDGKDSTGTEINGDKAIVNNDGDSTILDGGTGTRITGDDATANNSGNTTVDGQGSTGTEIAGNNAVVNQDGELDVSGGGHGIDITGDSATVDNKGGMTVADADSIGIQIDGDKAVVNNDGDNAISNGGTGTRITGDDATANNSGNTTVDGQGSTGTEIAGNNAVVNQDGELDVSGGGHGIDITGDSATVDNKGGMTVADADSIGIQIDGDKAVVNNDGDNAISNGGTGTQVNGDEATVNNNGSTTVDGKDSTGTEINGDKAIVNNDGDSTILDGGTGTRITGDDATANNSGNTTVDGQGSTGTEIAGNNAVVNQDGELDVSGGGHGIDITGDSATVDNKGGMTVADADSIGIQIDGDKAVVNNDGDNAISNGGTGTQVNGDEATVNNNGNTTVDGKDSTGTEINGDQAIVNNDGDSTILDGGTGTRITGDDATANNSGNTTVDGQGSTGTEIAGNNAVVNQDGELDVSGGGHGIDITGDSATVDNKGGMTVADADSIGIQIDGDKAVVNNDGDNAISNGGTGTQVNGDEATVNNNGNTTVDGKDSTGTEINGDKAIVNNDGDSTILDGGTGTRITGDDATANNSGNTTVDGQGSTGTEIAGNNAVVNQDGELDVSGGGHGIDITGDSATVDNKGGMTVADADSIGIQIDGDKAVVNNYGDNAISNGGTGTQVNGDEATVNNNGSTTVDGKDSTGTEIAGNNATVTQEGELTVSSGGRGIDITGNNAKVDTKGKMTITGTDSVGVSINGDSATLTNTGDIDVSNSATGFSLVTNEGIISLAGSMKVGDFSTGMALSGDNNSVTLAAKDINVTGQKATGVNISGESNTVDITGNILVDKDQTADNAVDYFYDPSVGVNISGNSNTVSLDGKLTVIADSELTSRKYMEFDGSQENISGLTVSGDGNTVNLNGGIQFVGEKNALADGSTIADKRSYFGKTPLVSVDGQSKVYLNGDSTISGSLPLGYANILQLSNKAALEIGSDATFSMQDISVYEHYFTQTPQIIKVDTGSQVVNNGDVDIWNISFAGIWGENSTGINNGNITLSQYDYSSPETSFSEPDHMAFLSSSGGSAVNNGTITAKVMEQHSVLNMGSAAGVADPRVFNNSVSSMMGMEAYGKGTVLNSESGVIDMYGRGNIGMLAVDDSAADNAGKITLDTLWVDQNDTTTLRTDLPSSTAIDYGVGMATGTNSGGGARSNGVATNQQGGVITVYNAGAAMAAYGASNMVINQGIINLEKNGNYDGGLGANMLVGMAVYNRGTAINDKTGVININVDTGQAFYNDGTGTILNYGEINLLGSPMDSADSHMGAIPENLDLLTALTGSGETDMRTASSGGFVTTKALANYGNETLNSNVAAKAWLYNQDKANLTINGELSIGQGLENSGLLDSDTISAAANVYNRASGSIITDQLSLTGSNSFFNEGNFSGSVAGSSYKQNVVNTGTMAVMADGKSLISGSFLLYNEAGATLSNSSSAVSGGENAIVNVTRTGDSLAQVNRGTITAVNGYSAIKTASTGSNSNGKWIWNTDTGVISGVNPNAPLIDLGRGYNFANAGTINVQGDGAVAISGGTTSYTVQLVNSGTINVGTAQGKADGTNGTGLIGIKGNGSDTTINNAQSGVINVYADNSWAFGGKTKAIINNGEINLLCDTGCDIYAPGTTGTLNDHNSTTDIIVPAATSTPTQGSVPTVPADSSAQQKLTNYTIGTNSDGTSGMLKANNLVISDNVKVNTGFSAGTADTTVVINDVFKGENISGAENISSSTVMWNAQGSTDASGNVDVTMTKNAYTDVVTDSSVNNVAQVLDSGYTNNDLYTSLNVGTTAELNSALKQISGSQATTVFNEARVLSNRFSMLSDAAPEVANGLAFNVVAKGDPRAELGNDTQYDMMALRKSLTLTEHQNLSLEYGIARLEGNSSDTAGDNGVTGGYSQFFGLKHQMAFDNGMSWNNALRYDVHNLDSSRSIAYGDVNKTADANVKQQYLEFRSEGAKTFELREGLNVTPYAGVKLRHTLENGYQERNAGDFNLSMNSGSETAVDSIVGLKLDYAGKEGWSANATLEGGPNLSYVKSQRTASISGAGSQRFNIDDGQSGGGFNSLATMGVKYSSQESALQLDAFHWKEDGISDKGVMLNFKKTF</sequence>
<feature type="region of interest" description="Disordered" evidence="1">
    <location>
        <begin position="1008"/>
        <end position="1076"/>
    </location>
</feature>
<feature type="region of interest" description="Disordered" evidence="1">
    <location>
        <begin position="311"/>
        <end position="340"/>
    </location>
</feature>
<dbReference type="EMBL" id="CP055981">
    <property type="protein sequence ID" value="QMS40909.1"/>
    <property type="molecule type" value="Genomic_DNA"/>
</dbReference>
<dbReference type="InterPro" id="IPR006626">
    <property type="entry name" value="PbH1"/>
</dbReference>
<dbReference type="InterPro" id="IPR036709">
    <property type="entry name" value="Autotransporte_beta_dom_sf"/>
</dbReference>
<feature type="region of interest" description="Disordered" evidence="1">
    <location>
        <begin position="662"/>
        <end position="684"/>
    </location>
</feature>
<feature type="compositionally biased region" description="Low complexity" evidence="1">
    <location>
        <begin position="1043"/>
        <end position="1060"/>
    </location>
</feature>
<feature type="compositionally biased region" description="Polar residues" evidence="1">
    <location>
        <begin position="669"/>
        <end position="684"/>
    </location>
</feature>
<feature type="region of interest" description="Disordered" evidence="1">
    <location>
        <begin position="1160"/>
        <end position="1181"/>
    </location>
</feature>
<feature type="domain" description="Autotransporter" evidence="3">
    <location>
        <begin position="2450"/>
        <end position="2752"/>
    </location>
</feature>
<feature type="compositionally biased region" description="Polar residues" evidence="1">
    <location>
        <begin position="1026"/>
        <end position="1041"/>
    </location>
</feature>
<feature type="region of interest" description="Disordered" evidence="1">
    <location>
        <begin position="92"/>
        <end position="144"/>
    </location>
</feature>
<name>A0A7D7PUB3_ECOLX</name>
<dbReference type="Pfam" id="PF25783">
    <property type="entry name" value="BigA_beta"/>
    <property type="match status" value="1"/>
</dbReference>
<accession>A0A7D7PUB3</accession>
<dbReference type="SMART" id="SM00710">
    <property type="entry name" value="PbH1"/>
    <property type="match status" value="11"/>
</dbReference>
<feature type="compositionally biased region" description="Polar residues" evidence="1">
    <location>
        <begin position="765"/>
        <end position="781"/>
    </location>
</feature>
<feature type="compositionally biased region" description="Polar residues" evidence="1">
    <location>
        <begin position="914"/>
        <end position="928"/>
    </location>
</feature>
<protein>
    <submittedName>
        <fullName evidence="4">EntS/YbdA MFS transporter</fullName>
    </submittedName>
</protein>
<feature type="region of interest" description="Disordered" evidence="1">
    <location>
        <begin position="515"/>
        <end position="536"/>
    </location>
</feature>
<feature type="compositionally biased region" description="Polar residues" evidence="1">
    <location>
        <begin position="1208"/>
        <end position="1223"/>
    </location>
</feature>
<feature type="compositionally biased region" description="Low complexity" evidence="1">
    <location>
        <begin position="324"/>
        <end position="333"/>
    </location>
</feature>
<feature type="region of interest" description="Disordered" evidence="1">
    <location>
        <begin position="1201"/>
        <end position="1223"/>
    </location>
</feature>
<feature type="compositionally biased region" description="Low complexity" evidence="1">
    <location>
        <begin position="1010"/>
        <end position="1019"/>
    </location>
</feature>
<feature type="region of interest" description="Disordered" evidence="1">
    <location>
        <begin position="368"/>
        <end position="389"/>
    </location>
</feature>
<dbReference type="Pfam" id="PF25784">
    <property type="entry name" value="BigA_N"/>
    <property type="match status" value="1"/>
</dbReference>
<organism evidence="4 5">
    <name type="scientific">Escherichia coli</name>
    <dbReference type="NCBI Taxonomy" id="562"/>
    <lineage>
        <taxon>Bacteria</taxon>
        <taxon>Pseudomonadati</taxon>
        <taxon>Pseudomonadota</taxon>
        <taxon>Gammaproteobacteria</taxon>
        <taxon>Enterobacterales</taxon>
        <taxon>Enterobacteriaceae</taxon>
        <taxon>Escherichia</taxon>
    </lineage>
</organism>
<evidence type="ECO:0000256" key="1">
    <source>
        <dbReference type="SAM" id="MobiDB-lite"/>
    </source>
</evidence>
<dbReference type="SUPFAM" id="SSF103515">
    <property type="entry name" value="Autotransporter"/>
    <property type="match status" value="1"/>
</dbReference>
<dbReference type="InterPro" id="IPR058035">
    <property type="entry name" value="BigA/YdbA-like_N"/>
</dbReference>
<feature type="region of interest" description="Disordered" evidence="1">
    <location>
        <begin position="458"/>
        <end position="489"/>
    </location>
</feature>